<gene>
    <name evidence="1" type="ORF">Y1Q_0002113</name>
</gene>
<name>A0A151MJ23_ALLMI</name>
<dbReference type="AlphaFoldDB" id="A0A151MJ23"/>
<accession>A0A151MJ23</accession>
<keyword evidence="2" id="KW-1185">Reference proteome</keyword>
<dbReference type="EMBL" id="AKHW03006071">
    <property type="protein sequence ID" value="KYO24506.1"/>
    <property type="molecule type" value="Genomic_DNA"/>
</dbReference>
<evidence type="ECO:0000313" key="2">
    <source>
        <dbReference type="Proteomes" id="UP000050525"/>
    </source>
</evidence>
<evidence type="ECO:0000313" key="1">
    <source>
        <dbReference type="EMBL" id="KYO24506.1"/>
    </source>
</evidence>
<comment type="caution">
    <text evidence="1">The sequence shown here is derived from an EMBL/GenBank/DDBJ whole genome shotgun (WGS) entry which is preliminary data.</text>
</comment>
<organism evidence="1 2">
    <name type="scientific">Alligator mississippiensis</name>
    <name type="common">American alligator</name>
    <dbReference type="NCBI Taxonomy" id="8496"/>
    <lineage>
        <taxon>Eukaryota</taxon>
        <taxon>Metazoa</taxon>
        <taxon>Chordata</taxon>
        <taxon>Craniata</taxon>
        <taxon>Vertebrata</taxon>
        <taxon>Euteleostomi</taxon>
        <taxon>Archelosauria</taxon>
        <taxon>Archosauria</taxon>
        <taxon>Crocodylia</taxon>
        <taxon>Alligatoridae</taxon>
        <taxon>Alligatorinae</taxon>
        <taxon>Alligator</taxon>
    </lineage>
</organism>
<sequence length="68" mass="7535">MGLKQGTEQIYQMGPEVAIQIRKVCGGGEAFHAFGKSRSPDLAHIPQEKMGSQPTSLHILENWVQMLQ</sequence>
<protein>
    <submittedName>
        <fullName evidence="1">Uncharacterized protein</fullName>
    </submittedName>
</protein>
<dbReference type="Proteomes" id="UP000050525">
    <property type="component" value="Unassembled WGS sequence"/>
</dbReference>
<proteinExistence type="predicted"/>
<reference evidence="1 2" key="1">
    <citation type="journal article" date="2012" name="Genome Biol.">
        <title>Sequencing three crocodilian genomes to illuminate the evolution of archosaurs and amniotes.</title>
        <authorList>
            <person name="St John J.A."/>
            <person name="Braun E.L."/>
            <person name="Isberg S.R."/>
            <person name="Miles L.G."/>
            <person name="Chong A.Y."/>
            <person name="Gongora J."/>
            <person name="Dalzell P."/>
            <person name="Moran C."/>
            <person name="Bed'hom B."/>
            <person name="Abzhanov A."/>
            <person name="Burgess S.C."/>
            <person name="Cooksey A.M."/>
            <person name="Castoe T.A."/>
            <person name="Crawford N.G."/>
            <person name="Densmore L.D."/>
            <person name="Drew J.C."/>
            <person name="Edwards S.V."/>
            <person name="Faircloth B.C."/>
            <person name="Fujita M.K."/>
            <person name="Greenwold M.J."/>
            <person name="Hoffmann F.G."/>
            <person name="Howard J.M."/>
            <person name="Iguchi T."/>
            <person name="Janes D.E."/>
            <person name="Khan S.Y."/>
            <person name="Kohno S."/>
            <person name="de Koning A.J."/>
            <person name="Lance S.L."/>
            <person name="McCarthy F.M."/>
            <person name="McCormack J.E."/>
            <person name="Merchant M.E."/>
            <person name="Peterson D.G."/>
            <person name="Pollock D.D."/>
            <person name="Pourmand N."/>
            <person name="Raney B.J."/>
            <person name="Roessler K.A."/>
            <person name="Sanford J.R."/>
            <person name="Sawyer R.H."/>
            <person name="Schmidt C.J."/>
            <person name="Triplett E.W."/>
            <person name="Tuberville T.D."/>
            <person name="Venegas-Anaya M."/>
            <person name="Howard J.T."/>
            <person name="Jarvis E.D."/>
            <person name="Guillette L.J.Jr."/>
            <person name="Glenn T.C."/>
            <person name="Green R.E."/>
            <person name="Ray D.A."/>
        </authorList>
    </citation>
    <scope>NUCLEOTIDE SEQUENCE [LARGE SCALE GENOMIC DNA]</scope>
    <source>
        <strain evidence="1">KSC_2009_1</strain>
    </source>
</reference>